<evidence type="ECO:0000256" key="1">
    <source>
        <dbReference type="SAM" id="MobiDB-lite"/>
    </source>
</evidence>
<gene>
    <name evidence="2" type="ORF">NQ315_003320</name>
</gene>
<feature type="region of interest" description="Disordered" evidence="1">
    <location>
        <begin position="135"/>
        <end position="260"/>
    </location>
</feature>
<reference evidence="2 3" key="1">
    <citation type="journal article" date="2023" name="Insect Mol. Biol.">
        <title>Genome sequencing provides insights into the evolution of gene families encoding plant cell wall-degrading enzymes in longhorned beetles.</title>
        <authorList>
            <person name="Shin N.R."/>
            <person name="Okamura Y."/>
            <person name="Kirsch R."/>
            <person name="Pauchet Y."/>
        </authorList>
    </citation>
    <scope>NUCLEOTIDE SEQUENCE [LARGE SCALE GENOMIC DNA]</scope>
    <source>
        <strain evidence="2">EAD_L_NR</strain>
    </source>
</reference>
<feature type="compositionally biased region" description="Low complexity" evidence="1">
    <location>
        <begin position="222"/>
        <end position="235"/>
    </location>
</feature>
<feature type="compositionally biased region" description="Basic and acidic residues" evidence="1">
    <location>
        <begin position="196"/>
        <end position="220"/>
    </location>
</feature>
<feature type="region of interest" description="Disordered" evidence="1">
    <location>
        <begin position="39"/>
        <end position="75"/>
    </location>
</feature>
<organism evidence="2 3">
    <name type="scientific">Exocentrus adspersus</name>
    <dbReference type="NCBI Taxonomy" id="1586481"/>
    <lineage>
        <taxon>Eukaryota</taxon>
        <taxon>Metazoa</taxon>
        <taxon>Ecdysozoa</taxon>
        <taxon>Arthropoda</taxon>
        <taxon>Hexapoda</taxon>
        <taxon>Insecta</taxon>
        <taxon>Pterygota</taxon>
        <taxon>Neoptera</taxon>
        <taxon>Endopterygota</taxon>
        <taxon>Coleoptera</taxon>
        <taxon>Polyphaga</taxon>
        <taxon>Cucujiformia</taxon>
        <taxon>Chrysomeloidea</taxon>
        <taxon>Cerambycidae</taxon>
        <taxon>Lamiinae</taxon>
        <taxon>Acanthocinini</taxon>
        <taxon>Exocentrus</taxon>
    </lineage>
</organism>
<feature type="non-terminal residue" evidence="2">
    <location>
        <position position="260"/>
    </location>
</feature>
<feature type="compositionally biased region" description="Basic and acidic residues" evidence="1">
    <location>
        <begin position="143"/>
        <end position="166"/>
    </location>
</feature>
<name>A0AAV8VCW3_9CUCU</name>
<feature type="compositionally biased region" description="Polar residues" evidence="1">
    <location>
        <begin position="236"/>
        <end position="248"/>
    </location>
</feature>
<evidence type="ECO:0000313" key="2">
    <source>
        <dbReference type="EMBL" id="KAJ8911842.1"/>
    </source>
</evidence>
<keyword evidence="3" id="KW-1185">Reference proteome</keyword>
<comment type="caution">
    <text evidence="2">The sequence shown here is derived from an EMBL/GenBank/DDBJ whole genome shotgun (WGS) entry which is preliminary data.</text>
</comment>
<sequence length="260" mass="29501">MLALFDRNSKPPASLTNFKRVYSETSLLPLALLPTTDEERAWQSRPTTLTGPPRGRGVSLERGGRVSRGRGGYQYGRASGYETNWGNGEQSDWSPRKEYNQRTMSVDNWRRARNSDDDDGWRNISQGRSGMYEKWGRSTSWRGEGDAEERSIPPERGGRANWHDISRAPPSSRRSWDEDHLPEWATENPTEGGGTFDERGAFHGSDDELESRPPNKREMGLQKSTSQQQITSKTQHTPLSSSKSTMSLINKPEEVNRRTE</sequence>
<proteinExistence type="predicted"/>
<accession>A0AAV8VCW3</accession>
<dbReference type="AlphaFoldDB" id="A0AAV8VCW3"/>
<dbReference type="Proteomes" id="UP001159042">
    <property type="component" value="Unassembled WGS sequence"/>
</dbReference>
<dbReference type="EMBL" id="JANEYG010000159">
    <property type="protein sequence ID" value="KAJ8911842.1"/>
    <property type="molecule type" value="Genomic_DNA"/>
</dbReference>
<feature type="compositionally biased region" description="Basic and acidic residues" evidence="1">
    <location>
        <begin position="251"/>
        <end position="260"/>
    </location>
</feature>
<protein>
    <submittedName>
        <fullName evidence="2">Uncharacterized protein</fullName>
    </submittedName>
</protein>
<evidence type="ECO:0000313" key="3">
    <source>
        <dbReference type="Proteomes" id="UP001159042"/>
    </source>
</evidence>